<accession>A0AAP3E1V6</accession>
<dbReference type="Gene3D" id="3.20.20.20">
    <property type="entry name" value="Dihydropteroate synthase-like"/>
    <property type="match status" value="1"/>
</dbReference>
<dbReference type="InterPro" id="IPR000489">
    <property type="entry name" value="Pterin-binding_dom"/>
</dbReference>
<dbReference type="GO" id="GO:0046654">
    <property type="term" value="P:tetrahydrofolate biosynthetic process"/>
    <property type="evidence" value="ECO:0007669"/>
    <property type="project" value="TreeGrafter"/>
</dbReference>
<evidence type="ECO:0000313" key="2">
    <source>
        <dbReference type="EMBL" id="MCU4741337.1"/>
    </source>
</evidence>
<dbReference type="Proteomes" id="UP001321018">
    <property type="component" value="Unassembled WGS sequence"/>
</dbReference>
<dbReference type="PROSITE" id="PS50972">
    <property type="entry name" value="PTERIN_BINDING"/>
    <property type="match status" value="1"/>
</dbReference>
<dbReference type="RefSeq" id="WP_338003177.1">
    <property type="nucleotide sequence ID" value="NZ_JAOPKA010000004.1"/>
</dbReference>
<dbReference type="AlphaFoldDB" id="A0AAP3E1V6"/>
<protein>
    <submittedName>
        <fullName evidence="2">Dihydropteroate synthase</fullName>
        <ecNumber evidence="2">2.5.1.15</ecNumber>
    </submittedName>
</protein>
<comment type="caution">
    <text evidence="2">The sequence shown here is derived from an EMBL/GenBank/DDBJ whole genome shotgun (WGS) entry which is preliminary data.</text>
</comment>
<organism evidence="2 3">
    <name type="scientific">Natronoglomus mannanivorans</name>
    <dbReference type="NCBI Taxonomy" id="2979990"/>
    <lineage>
        <taxon>Archaea</taxon>
        <taxon>Methanobacteriati</taxon>
        <taxon>Methanobacteriota</taxon>
        <taxon>Stenosarchaea group</taxon>
        <taxon>Halobacteria</taxon>
        <taxon>Halobacteriales</taxon>
        <taxon>Natrialbaceae</taxon>
        <taxon>Natronoglomus</taxon>
    </lineage>
</organism>
<evidence type="ECO:0000313" key="3">
    <source>
        <dbReference type="Proteomes" id="UP001321018"/>
    </source>
</evidence>
<dbReference type="InterPro" id="IPR045031">
    <property type="entry name" value="DHP_synth-like"/>
</dbReference>
<dbReference type="EMBL" id="JAOPKA010000004">
    <property type="protein sequence ID" value="MCU4741337.1"/>
    <property type="molecule type" value="Genomic_DNA"/>
</dbReference>
<evidence type="ECO:0000259" key="1">
    <source>
        <dbReference type="PROSITE" id="PS50972"/>
    </source>
</evidence>
<dbReference type="SUPFAM" id="SSF51717">
    <property type="entry name" value="Dihydropteroate synthetase-like"/>
    <property type="match status" value="1"/>
</dbReference>
<dbReference type="Pfam" id="PF00809">
    <property type="entry name" value="Pterin_bind"/>
    <property type="match status" value="1"/>
</dbReference>
<dbReference type="EC" id="2.5.1.15" evidence="2"/>
<dbReference type="PANTHER" id="PTHR20941">
    <property type="entry name" value="FOLATE SYNTHESIS PROTEINS"/>
    <property type="match status" value="1"/>
</dbReference>
<feature type="domain" description="Pterin-binding" evidence="1">
    <location>
        <begin position="17"/>
        <end position="263"/>
    </location>
</feature>
<dbReference type="PANTHER" id="PTHR20941:SF1">
    <property type="entry name" value="FOLIC ACID SYNTHESIS PROTEIN FOL1"/>
    <property type="match status" value="1"/>
</dbReference>
<keyword evidence="2" id="KW-0808">Transferase</keyword>
<dbReference type="GO" id="GO:0004156">
    <property type="term" value="F:dihydropteroate synthase activity"/>
    <property type="evidence" value="ECO:0007669"/>
    <property type="project" value="UniProtKB-EC"/>
</dbReference>
<reference evidence="2" key="1">
    <citation type="submission" date="2022-09" db="EMBL/GenBank/DDBJ databases">
        <title>Enrichment on poylsaccharides allowed isolation of novel metabolic and taxonomic groups of Haloarchaea.</title>
        <authorList>
            <person name="Sorokin D.Y."/>
            <person name="Elcheninov A.G."/>
            <person name="Khizhniak T.V."/>
            <person name="Kolganova T.V."/>
            <person name="Kublanov I.V."/>
        </authorList>
    </citation>
    <scope>NUCLEOTIDE SEQUENCE</scope>
    <source>
        <strain evidence="2">AArc-xg1-1</strain>
    </source>
</reference>
<dbReference type="InterPro" id="IPR011005">
    <property type="entry name" value="Dihydropteroate_synth-like_sf"/>
</dbReference>
<sequence>MRTVEVGDLSIGDGHAPKIMSVLNMSDNSGYKPSVHIDTDQAAAAVDEQLVPAGADIIDIGLQSANPKYETKPVEYELERLDAAAEVIEKVESDTVFSLETRYAEVAEEGIQRGFDIVNDVCGFADPEMRPTVEAYDVPVVKMASPPDLERPGALKTIDDVFEALERGGFTDRTIIDPAFGGWYDGKTFEDNWEMFRRLREFRAFECPILTATNREDFLGDLAGRPETDDQLEVSLAAATLEVARGANVIRTHDTRETADVVQVAHALSEERTVRRNETENEVAVSELFGASRREANRHLSLSDRVTGRSEGSSTLTFVLTDVPDADVDVIHNAAELCEVTVGTAEDRVFLSGTVAALAAFLERLPVNTDALETVVESVRESITRE</sequence>
<proteinExistence type="predicted"/>
<gene>
    <name evidence="2" type="ORF">OB960_07975</name>
</gene>
<name>A0AAP3E1V6_9EURY</name>